<dbReference type="InterPro" id="IPR050492">
    <property type="entry name" value="Bact_metal-bind_prot9"/>
</dbReference>
<keyword evidence="5" id="KW-0864">Zinc transport</keyword>
<feature type="chain" id="PRO_5045579919" description="High-affinity zinc uptake system protein ZnuA" evidence="8">
    <location>
        <begin position="20"/>
        <end position="333"/>
    </location>
</feature>
<dbReference type="Proteomes" id="UP000241895">
    <property type="component" value="Unassembled WGS sequence"/>
</dbReference>
<dbReference type="Gene3D" id="3.40.50.1980">
    <property type="entry name" value="Nitrogenase molybdenum iron protein domain"/>
    <property type="match status" value="2"/>
</dbReference>
<evidence type="ECO:0000256" key="2">
    <source>
        <dbReference type="ARBA" id="ARBA00015915"/>
    </source>
</evidence>
<evidence type="ECO:0000256" key="7">
    <source>
        <dbReference type="SAM" id="MobiDB-lite"/>
    </source>
</evidence>
<evidence type="ECO:0000256" key="8">
    <source>
        <dbReference type="SAM" id="SignalP"/>
    </source>
</evidence>
<comment type="similarity">
    <text evidence="1">Belongs to the bacterial solute-binding protein 9 family.</text>
</comment>
<reference evidence="9 10" key="1">
    <citation type="submission" date="2018-03" db="EMBL/GenBank/DDBJ databases">
        <authorList>
            <person name="Zhou J."/>
            <person name="Li X."/>
            <person name="Xue M."/>
            <person name="Yin J."/>
        </authorList>
    </citation>
    <scope>NUCLEOTIDE SEQUENCE [LARGE SCALE GENOMIC DNA]</scope>
    <source>
        <strain evidence="9 10">SYSU ZJ2214</strain>
    </source>
</reference>
<keyword evidence="3" id="KW-0813">Transport</keyword>
<dbReference type="EMBL" id="PXNS01000016">
    <property type="protein sequence ID" value="PTL89189.1"/>
    <property type="molecule type" value="Genomic_DNA"/>
</dbReference>
<organism evidence="9 10">
    <name type="scientific">Halomonas litopenaei</name>
    <dbReference type="NCBI Taxonomy" id="2109328"/>
    <lineage>
        <taxon>Bacteria</taxon>
        <taxon>Pseudomonadati</taxon>
        <taxon>Pseudomonadota</taxon>
        <taxon>Gammaproteobacteria</taxon>
        <taxon>Oceanospirillales</taxon>
        <taxon>Halomonadaceae</taxon>
        <taxon>Halomonas</taxon>
    </lineage>
</organism>
<evidence type="ECO:0000256" key="4">
    <source>
        <dbReference type="ARBA" id="ARBA00022729"/>
    </source>
</evidence>
<evidence type="ECO:0000256" key="3">
    <source>
        <dbReference type="ARBA" id="ARBA00022448"/>
    </source>
</evidence>
<keyword evidence="6" id="KW-0175">Coiled coil</keyword>
<comment type="caution">
    <text evidence="9">The sequence shown here is derived from an EMBL/GenBank/DDBJ whole genome shotgun (WGS) entry which is preliminary data.</text>
</comment>
<dbReference type="PANTHER" id="PTHR42953">
    <property type="entry name" value="HIGH-AFFINITY ZINC UPTAKE SYSTEM PROTEIN ZNUA-RELATED"/>
    <property type="match status" value="1"/>
</dbReference>
<feature type="region of interest" description="Disordered" evidence="7">
    <location>
        <begin position="127"/>
        <end position="164"/>
    </location>
</feature>
<keyword evidence="10" id="KW-1185">Reference proteome</keyword>
<feature type="signal peptide" evidence="8">
    <location>
        <begin position="1"/>
        <end position="19"/>
    </location>
</feature>
<evidence type="ECO:0000256" key="5">
    <source>
        <dbReference type="ARBA" id="ARBA00022906"/>
    </source>
</evidence>
<keyword evidence="5" id="KW-0406">Ion transport</keyword>
<proteinExistence type="inferred from homology"/>
<dbReference type="InterPro" id="IPR006127">
    <property type="entry name" value="ZnuA-like"/>
</dbReference>
<gene>
    <name evidence="9" type="ORF">C6W88_19430</name>
</gene>
<keyword evidence="4 8" id="KW-0732">Signal</keyword>
<evidence type="ECO:0000256" key="1">
    <source>
        <dbReference type="ARBA" id="ARBA00011028"/>
    </source>
</evidence>
<sequence>MHTSLRPLLLPCLLLPAMAAAEVPSVAVDIPPVHSLVERVMGDLGTPQLVIQPGASPHGYAMRPSEAEALAQADVVFWVSDGLTPWLAKARQSLAPDAQQVELMESAGTQRLTYRQGATFEAHDHDEHHELEEHEGHEHDAHDGHEHEQHAGHDHHDHSGWDPHGWLDPVNAQAWLDAIATSLAELDPDNAAIYRHNAEEARGELDDLIDELETRLQQAQGTRFIVFHDAYQYFERRFDVPAAGAISLGDASDPSPARIREIQQRVAELGVQCVFREPQFNPALVDSVFQGTGVETSLVIDPLGVDLPLGTELYPALLRQLADGVARCAAEAE</sequence>
<evidence type="ECO:0000313" key="9">
    <source>
        <dbReference type="EMBL" id="PTL89189.1"/>
    </source>
</evidence>
<evidence type="ECO:0000313" key="10">
    <source>
        <dbReference type="Proteomes" id="UP000241895"/>
    </source>
</evidence>
<protein>
    <recommendedName>
        <fullName evidence="2">High-affinity zinc uptake system protein ZnuA</fullName>
    </recommendedName>
</protein>
<keyword evidence="5" id="KW-0862">Zinc</keyword>
<dbReference type="SUPFAM" id="SSF53807">
    <property type="entry name" value="Helical backbone' metal receptor"/>
    <property type="match status" value="1"/>
</dbReference>
<dbReference type="Pfam" id="PF01297">
    <property type="entry name" value="ZnuA"/>
    <property type="match status" value="1"/>
</dbReference>
<accession>A0ABX5IRV0</accession>
<evidence type="ECO:0000256" key="6">
    <source>
        <dbReference type="SAM" id="Coils"/>
    </source>
</evidence>
<feature type="compositionally biased region" description="Basic and acidic residues" evidence="7">
    <location>
        <begin position="127"/>
        <end position="161"/>
    </location>
</feature>
<dbReference type="PANTHER" id="PTHR42953:SF3">
    <property type="entry name" value="HIGH-AFFINITY ZINC UPTAKE SYSTEM PROTEIN ZNUA"/>
    <property type="match status" value="1"/>
</dbReference>
<feature type="coiled-coil region" evidence="6">
    <location>
        <begin position="191"/>
        <end position="222"/>
    </location>
</feature>
<name>A0ABX5IRV0_9GAMM</name>